<comment type="subcellular location">
    <subcellularLocation>
        <location evidence="1">Cell membrane</location>
        <topology evidence="1">Single-pass membrane protein</topology>
    </subcellularLocation>
    <subcellularLocation>
        <location evidence="7">Cell membrane</location>
        <topology evidence="7">Single-pass type II membrane protein</topology>
    </subcellularLocation>
</comment>
<keyword evidence="6 8" id="KW-0472">Membrane</keyword>
<evidence type="ECO:0000256" key="7">
    <source>
        <dbReference type="RuleBase" id="RU003879"/>
    </source>
</evidence>
<feature type="transmembrane region" description="Helical" evidence="8">
    <location>
        <begin position="15"/>
        <end position="35"/>
    </location>
</feature>
<evidence type="ECO:0000256" key="4">
    <source>
        <dbReference type="ARBA" id="ARBA00022692"/>
    </source>
</evidence>
<evidence type="ECO:0000256" key="2">
    <source>
        <dbReference type="ARBA" id="ARBA00005811"/>
    </source>
</evidence>
<dbReference type="PANTHER" id="PTHR30558">
    <property type="entry name" value="EXBD MEMBRANE COMPONENT OF PMF-DRIVEN MACROMOLECULE IMPORT SYSTEM"/>
    <property type="match status" value="1"/>
</dbReference>
<keyword evidence="5 8" id="KW-1133">Transmembrane helix</keyword>
<dbReference type="InterPro" id="IPR003400">
    <property type="entry name" value="ExbD"/>
</dbReference>
<evidence type="ECO:0000313" key="10">
    <source>
        <dbReference type="Proteomes" id="UP000557717"/>
    </source>
</evidence>
<gene>
    <name evidence="9" type="ORF">HNR46_002299</name>
</gene>
<evidence type="ECO:0000256" key="5">
    <source>
        <dbReference type="ARBA" id="ARBA00022989"/>
    </source>
</evidence>
<keyword evidence="10" id="KW-1185">Reference proteome</keyword>
<dbReference type="GO" id="GO:0005886">
    <property type="term" value="C:plasma membrane"/>
    <property type="evidence" value="ECO:0007669"/>
    <property type="project" value="UniProtKB-SubCell"/>
</dbReference>
<dbReference type="RefSeq" id="WP_184018778.1">
    <property type="nucleotide sequence ID" value="NZ_JACHFD010000010.1"/>
</dbReference>
<name>A0A840VBK3_9BACT</name>
<dbReference type="PANTHER" id="PTHR30558:SF3">
    <property type="entry name" value="BIOPOLYMER TRANSPORT PROTEIN EXBD-RELATED"/>
    <property type="match status" value="1"/>
</dbReference>
<reference evidence="9 10" key="1">
    <citation type="submission" date="2020-08" db="EMBL/GenBank/DDBJ databases">
        <title>Genomic Encyclopedia of Type Strains, Phase IV (KMG-IV): sequencing the most valuable type-strain genomes for metagenomic binning, comparative biology and taxonomic classification.</title>
        <authorList>
            <person name="Goeker M."/>
        </authorList>
    </citation>
    <scope>NUCLEOTIDE SEQUENCE [LARGE SCALE GENOMIC DNA]</scope>
    <source>
        <strain evidence="9 10">YC6886</strain>
    </source>
</reference>
<evidence type="ECO:0000256" key="8">
    <source>
        <dbReference type="SAM" id="Phobius"/>
    </source>
</evidence>
<evidence type="ECO:0000256" key="3">
    <source>
        <dbReference type="ARBA" id="ARBA00022475"/>
    </source>
</evidence>
<accession>A0A840VBK3</accession>
<comment type="similarity">
    <text evidence="2 7">Belongs to the ExbD/TolR family.</text>
</comment>
<sequence length="140" mass="15930">MRLRSRRQPEPDVTIGPLIDCVFLLLTFFLVATMYKKKDRDIDIVPPESSSAVKLPPDDDQCVIGINESGEVFWQGEAVSRTHLHAELASIASAHPEQRIRLDAHFETPFEKVVEMLDACKFRGLSNVGIRTYDDRYNAR</sequence>
<protein>
    <submittedName>
        <fullName evidence="9">Biopolymer transport protein ExbD</fullName>
    </submittedName>
</protein>
<dbReference type="GO" id="GO:0015031">
    <property type="term" value="P:protein transport"/>
    <property type="evidence" value="ECO:0007669"/>
    <property type="project" value="UniProtKB-KW"/>
</dbReference>
<dbReference type="Pfam" id="PF02472">
    <property type="entry name" value="ExbD"/>
    <property type="match status" value="1"/>
</dbReference>
<dbReference type="EMBL" id="JACHFD010000010">
    <property type="protein sequence ID" value="MBB5352058.1"/>
    <property type="molecule type" value="Genomic_DNA"/>
</dbReference>
<comment type="caution">
    <text evidence="9">The sequence shown here is derived from an EMBL/GenBank/DDBJ whole genome shotgun (WGS) entry which is preliminary data.</text>
</comment>
<keyword evidence="7" id="KW-0813">Transport</keyword>
<evidence type="ECO:0000256" key="1">
    <source>
        <dbReference type="ARBA" id="ARBA00004162"/>
    </source>
</evidence>
<keyword evidence="7" id="KW-0653">Protein transport</keyword>
<keyword evidence="4 7" id="KW-0812">Transmembrane</keyword>
<dbReference type="Gene3D" id="3.30.420.270">
    <property type="match status" value="1"/>
</dbReference>
<dbReference type="AlphaFoldDB" id="A0A840VBK3"/>
<evidence type="ECO:0000256" key="6">
    <source>
        <dbReference type="ARBA" id="ARBA00023136"/>
    </source>
</evidence>
<dbReference type="GO" id="GO:0022857">
    <property type="term" value="F:transmembrane transporter activity"/>
    <property type="evidence" value="ECO:0007669"/>
    <property type="project" value="InterPro"/>
</dbReference>
<keyword evidence="3" id="KW-1003">Cell membrane</keyword>
<organism evidence="9 10">
    <name type="scientific">Haloferula luteola</name>
    <dbReference type="NCBI Taxonomy" id="595692"/>
    <lineage>
        <taxon>Bacteria</taxon>
        <taxon>Pseudomonadati</taxon>
        <taxon>Verrucomicrobiota</taxon>
        <taxon>Verrucomicrobiia</taxon>
        <taxon>Verrucomicrobiales</taxon>
        <taxon>Verrucomicrobiaceae</taxon>
        <taxon>Haloferula</taxon>
    </lineage>
</organism>
<dbReference type="Proteomes" id="UP000557717">
    <property type="component" value="Unassembled WGS sequence"/>
</dbReference>
<evidence type="ECO:0000313" key="9">
    <source>
        <dbReference type="EMBL" id="MBB5352058.1"/>
    </source>
</evidence>
<proteinExistence type="inferred from homology"/>